<organism evidence="3 4">
    <name type="scientific">Geoalkalibacter halelectricus</name>
    <dbReference type="NCBI Taxonomy" id="2847045"/>
    <lineage>
        <taxon>Bacteria</taxon>
        <taxon>Pseudomonadati</taxon>
        <taxon>Thermodesulfobacteriota</taxon>
        <taxon>Desulfuromonadia</taxon>
        <taxon>Desulfuromonadales</taxon>
        <taxon>Geoalkalibacteraceae</taxon>
        <taxon>Geoalkalibacter</taxon>
    </lineage>
</organism>
<evidence type="ECO:0000256" key="1">
    <source>
        <dbReference type="SAM" id="Phobius"/>
    </source>
</evidence>
<evidence type="ECO:0000256" key="2">
    <source>
        <dbReference type="SAM" id="SignalP"/>
    </source>
</evidence>
<feature type="transmembrane region" description="Helical" evidence="1">
    <location>
        <begin position="30"/>
        <end position="56"/>
    </location>
</feature>
<accession>A0ABY5ZMX7</accession>
<dbReference type="EMBL" id="CP092109">
    <property type="protein sequence ID" value="UWZ79844.1"/>
    <property type="molecule type" value="Genomic_DNA"/>
</dbReference>
<keyword evidence="1" id="KW-1133">Transmembrane helix</keyword>
<sequence length="75" mass="7815">MKTLSITLTTLLLSAGPALAAPGSADLGNAGLAVWIFFGFFGLIIAAQFIPGMILLGSMLKGLFSKTSTLEKENR</sequence>
<keyword evidence="4" id="KW-1185">Reference proteome</keyword>
<keyword evidence="1" id="KW-0812">Transmembrane</keyword>
<evidence type="ECO:0000313" key="3">
    <source>
        <dbReference type="EMBL" id="UWZ79844.1"/>
    </source>
</evidence>
<dbReference type="RefSeq" id="WP_260748196.1">
    <property type="nucleotide sequence ID" value="NZ_CP092109.1"/>
</dbReference>
<protein>
    <recommendedName>
        <fullName evidence="5">Ammonium transporter</fullName>
    </recommendedName>
</protein>
<proteinExistence type="predicted"/>
<name>A0ABY5ZMX7_9BACT</name>
<evidence type="ECO:0008006" key="5">
    <source>
        <dbReference type="Google" id="ProtNLM"/>
    </source>
</evidence>
<keyword evidence="2" id="KW-0732">Signal</keyword>
<feature type="signal peptide" evidence="2">
    <location>
        <begin position="1"/>
        <end position="20"/>
    </location>
</feature>
<dbReference type="Proteomes" id="UP001060414">
    <property type="component" value="Chromosome"/>
</dbReference>
<feature type="chain" id="PRO_5046172285" description="Ammonium transporter" evidence="2">
    <location>
        <begin position="21"/>
        <end position="75"/>
    </location>
</feature>
<reference evidence="3" key="1">
    <citation type="journal article" date="2022" name="Environ. Microbiol.">
        <title>Geoalkalibacter halelectricus SAP #1 sp. nov. possessing extracellular electron transfer and mineral#reducing capabilities from a haloalkaline environment.</title>
        <authorList>
            <person name="Yadav S."/>
            <person name="Singh R."/>
            <person name="Sundharam S.S."/>
            <person name="Chaudhary S."/>
            <person name="Krishnamurthi S."/>
            <person name="Patil S.A."/>
        </authorList>
    </citation>
    <scope>NUCLEOTIDE SEQUENCE</scope>
    <source>
        <strain evidence="3">SAP-1</strain>
    </source>
</reference>
<keyword evidence="1" id="KW-0472">Membrane</keyword>
<gene>
    <name evidence="3" type="ORF">L9S41_00245</name>
</gene>
<evidence type="ECO:0000313" key="4">
    <source>
        <dbReference type="Proteomes" id="UP001060414"/>
    </source>
</evidence>